<keyword evidence="13" id="KW-0439">Lignin degradation</keyword>
<dbReference type="PANTHER" id="PTHR11709">
    <property type="entry name" value="MULTI-COPPER OXIDASE"/>
    <property type="match status" value="1"/>
</dbReference>
<dbReference type="GO" id="GO:0046274">
    <property type="term" value="P:lignin catabolic process"/>
    <property type="evidence" value="ECO:0007669"/>
    <property type="project" value="UniProtKB-KW"/>
</dbReference>
<organism evidence="18 19">
    <name type="scientific">Lachnellula occidentalis</name>
    <dbReference type="NCBI Taxonomy" id="215460"/>
    <lineage>
        <taxon>Eukaryota</taxon>
        <taxon>Fungi</taxon>
        <taxon>Dikarya</taxon>
        <taxon>Ascomycota</taxon>
        <taxon>Pezizomycotina</taxon>
        <taxon>Leotiomycetes</taxon>
        <taxon>Helotiales</taxon>
        <taxon>Lachnaceae</taxon>
        <taxon>Lachnellula</taxon>
    </lineage>
</organism>
<evidence type="ECO:0000256" key="3">
    <source>
        <dbReference type="ARBA" id="ARBA00002075"/>
    </source>
</evidence>
<evidence type="ECO:0000256" key="14">
    <source>
        <dbReference type="SAM" id="SignalP"/>
    </source>
</evidence>
<dbReference type="PANTHER" id="PTHR11709:SF145">
    <property type="entry name" value="LCC1"/>
    <property type="match status" value="1"/>
</dbReference>
<feature type="domain" description="Plastocyanin-like" evidence="17">
    <location>
        <begin position="79"/>
        <end position="195"/>
    </location>
</feature>
<dbReference type="InterPro" id="IPR033138">
    <property type="entry name" value="Cu_oxidase_CS"/>
</dbReference>
<dbReference type="GO" id="GO:0005576">
    <property type="term" value="C:extracellular region"/>
    <property type="evidence" value="ECO:0007669"/>
    <property type="project" value="UniProtKB-SubCell"/>
</dbReference>
<name>A0A8H8RRA5_9HELO</name>
<dbReference type="FunFam" id="2.60.40.420:FF:000021">
    <property type="entry name" value="Extracellular dihydrogeodin oxidase/laccase"/>
    <property type="match status" value="1"/>
</dbReference>
<dbReference type="CDD" id="cd13901">
    <property type="entry name" value="CuRO_3_MaLCC_like"/>
    <property type="match status" value="1"/>
</dbReference>
<feature type="chain" id="PRO_5034542486" description="laccase" evidence="14">
    <location>
        <begin position="20"/>
        <end position="595"/>
    </location>
</feature>
<keyword evidence="14" id="KW-0732">Signal</keyword>
<dbReference type="InterPro" id="IPR008972">
    <property type="entry name" value="Cupredoxin"/>
</dbReference>
<comment type="cofactor">
    <cofactor evidence="2">
        <name>Cu cation</name>
        <dbReference type="ChEBI" id="CHEBI:23378"/>
    </cofactor>
</comment>
<dbReference type="EC" id="1.10.3.2" evidence="6"/>
<evidence type="ECO:0000256" key="11">
    <source>
        <dbReference type="ARBA" id="ARBA00023008"/>
    </source>
</evidence>
<dbReference type="PROSITE" id="PS00080">
    <property type="entry name" value="MULTICOPPER_OXIDASE2"/>
    <property type="match status" value="1"/>
</dbReference>
<evidence type="ECO:0000256" key="2">
    <source>
        <dbReference type="ARBA" id="ARBA00001935"/>
    </source>
</evidence>
<keyword evidence="12" id="KW-0325">Glycoprotein</keyword>
<dbReference type="Pfam" id="PF00394">
    <property type="entry name" value="Cu-oxidase"/>
    <property type="match status" value="1"/>
</dbReference>
<dbReference type="InterPro" id="IPR011707">
    <property type="entry name" value="Cu-oxidase-like_N"/>
</dbReference>
<dbReference type="CDD" id="cd13854">
    <property type="entry name" value="CuRO_1_MaLCC_like"/>
    <property type="match status" value="1"/>
</dbReference>
<evidence type="ECO:0000259" key="15">
    <source>
        <dbReference type="Pfam" id="PF00394"/>
    </source>
</evidence>
<dbReference type="CDD" id="cd13880">
    <property type="entry name" value="CuRO_2_MaLCC_like"/>
    <property type="match status" value="1"/>
</dbReference>
<evidence type="ECO:0000256" key="6">
    <source>
        <dbReference type="ARBA" id="ARBA00012297"/>
    </source>
</evidence>
<comment type="subcellular location">
    <subcellularLocation>
        <location evidence="4">Secreted</location>
    </subcellularLocation>
</comment>
<gene>
    <name evidence="18" type="primary">ptaK_2</name>
    <name evidence="18" type="ORF">LOCC1_G007205</name>
</gene>
<keyword evidence="11" id="KW-0186">Copper</keyword>
<evidence type="ECO:0000259" key="17">
    <source>
        <dbReference type="Pfam" id="PF07732"/>
    </source>
</evidence>
<dbReference type="AlphaFoldDB" id="A0A8H8RRA5"/>
<keyword evidence="7" id="KW-0964">Secreted</keyword>
<dbReference type="OrthoDB" id="2121828at2759"/>
<keyword evidence="9" id="KW-0677">Repeat</keyword>
<dbReference type="GO" id="GO:0005507">
    <property type="term" value="F:copper ion binding"/>
    <property type="evidence" value="ECO:0007669"/>
    <property type="project" value="InterPro"/>
</dbReference>
<accession>A0A8H8RRA5</accession>
<evidence type="ECO:0000313" key="19">
    <source>
        <dbReference type="Proteomes" id="UP000443090"/>
    </source>
</evidence>
<feature type="domain" description="Plastocyanin-like" evidence="15">
    <location>
        <begin position="206"/>
        <end position="368"/>
    </location>
</feature>
<evidence type="ECO:0000256" key="9">
    <source>
        <dbReference type="ARBA" id="ARBA00022737"/>
    </source>
</evidence>
<evidence type="ECO:0000256" key="7">
    <source>
        <dbReference type="ARBA" id="ARBA00022525"/>
    </source>
</evidence>
<dbReference type="SUPFAM" id="SSF49503">
    <property type="entry name" value="Cupredoxins"/>
    <property type="match status" value="3"/>
</dbReference>
<dbReference type="PROSITE" id="PS00079">
    <property type="entry name" value="MULTICOPPER_OXIDASE1"/>
    <property type="match status" value="1"/>
</dbReference>
<dbReference type="FunFam" id="2.60.40.420:FF:000096">
    <property type="entry name" value="Multicopper oxidase"/>
    <property type="match status" value="1"/>
</dbReference>
<keyword evidence="10" id="KW-0560">Oxidoreductase</keyword>
<dbReference type="InterPro" id="IPR002355">
    <property type="entry name" value="Cu_oxidase_Cu_BS"/>
</dbReference>
<dbReference type="InterPro" id="IPR011706">
    <property type="entry name" value="Cu-oxidase_C"/>
</dbReference>
<sequence length="595" mass="64545">MSFIGHILGGALGIVASLSQQQTNGASTWGTLNNPLLPQFLTNNPLPLGFPWGPLTAKHDNPYTSAPNTGVIRAYDFTIKRGQIAPDGYMKDVLLVNGQFPGPMLEANWGDTFIITVHNRIVGPEEGTALHWHGLLQKGSPWFDGVPAVQQCPIAPGSSFTYSFKADLYGSSWYHSHYSAQFAGGLFGPMIIHGPSNAPYDIDLGPVMLSDYYHTEYFKLVQGVMASTSEANFNPAPASDNNLINGKMNFNCSTVAAGGITPCNSNAGISKFKFTTGKTHRLRLMNLGGEGLQRFSIDGHNMTVIANDFVPIKPYTTNVVTLGIGQRSDVLVTANAGKSNSAFWMRSNLSTICAITTQPAALAAIYYDRADTNKAPTSAAWDVPDPGTCANDDLSLTVPYYPLAPSTPSVTQTLEINFFINDTGHFLWKLGAESFRADYNHPILLLANEGNFTYPDEWNVQNYGSNTTIRIVVNNPGPAAHPMHLHGHNMQVIHEGPGDWDGVSTTGGSNPQRRDVQLVRNGGHMVMQFDADNPGVWPFHCHIAWHVSGGLYANILERPADIAKDAPIPMVLAQTCRDWASWSKGTIVDQIDSGL</sequence>
<evidence type="ECO:0000256" key="8">
    <source>
        <dbReference type="ARBA" id="ARBA00022723"/>
    </source>
</evidence>
<evidence type="ECO:0000256" key="4">
    <source>
        <dbReference type="ARBA" id="ARBA00004613"/>
    </source>
</evidence>
<dbReference type="Gene3D" id="2.60.40.420">
    <property type="entry name" value="Cupredoxins - blue copper proteins"/>
    <property type="match status" value="3"/>
</dbReference>
<dbReference type="InterPro" id="IPR045087">
    <property type="entry name" value="Cu-oxidase_fam"/>
</dbReference>
<comment type="caution">
    <text evidence="18">The sequence shown here is derived from an EMBL/GenBank/DDBJ whole genome shotgun (WGS) entry which is preliminary data.</text>
</comment>
<keyword evidence="19" id="KW-1185">Reference proteome</keyword>
<dbReference type="GO" id="GO:0052716">
    <property type="term" value="F:hydroquinone:oxygen oxidoreductase activity"/>
    <property type="evidence" value="ECO:0007669"/>
    <property type="project" value="UniProtKB-EC"/>
</dbReference>
<keyword evidence="8" id="KW-0479">Metal-binding</keyword>
<dbReference type="InterPro" id="IPR001117">
    <property type="entry name" value="Cu-oxidase_2nd"/>
</dbReference>
<evidence type="ECO:0000313" key="18">
    <source>
        <dbReference type="EMBL" id="TVY39080.1"/>
    </source>
</evidence>
<comment type="catalytic activity">
    <reaction evidence="1">
        <text>4 hydroquinone + O2 = 4 benzosemiquinone + 2 H2O</text>
        <dbReference type="Rhea" id="RHEA:11276"/>
        <dbReference type="ChEBI" id="CHEBI:15377"/>
        <dbReference type="ChEBI" id="CHEBI:15379"/>
        <dbReference type="ChEBI" id="CHEBI:17594"/>
        <dbReference type="ChEBI" id="CHEBI:17977"/>
        <dbReference type="EC" id="1.10.3.2"/>
    </reaction>
</comment>
<evidence type="ECO:0000256" key="5">
    <source>
        <dbReference type="ARBA" id="ARBA00010609"/>
    </source>
</evidence>
<dbReference type="Proteomes" id="UP000443090">
    <property type="component" value="Unassembled WGS sequence"/>
</dbReference>
<comment type="similarity">
    <text evidence="5">Belongs to the multicopper oxidase family.</text>
</comment>
<evidence type="ECO:0000256" key="13">
    <source>
        <dbReference type="ARBA" id="ARBA00023185"/>
    </source>
</evidence>
<comment type="function">
    <text evidence="3">Lignin degradation and detoxification of lignin-derived products.</text>
</comment>
<dbReference type="FunFam" id="2.60.40.420:FF:000038">
    <property type="entry name" value="Extracellular dihydrogeodin oxidase/laccase"/>
    <property type="match status" value="1"/>
</dbReference>
<evidence type="ECO:0000256" key="1">
    <source>
        <dbReference type="ARBA" id="ARBA00000349"/>
    </source>
</evidence>
<reference evidence="18 19" key="1">
    <citation type="submission" date="2018-05" db="EMBL/GenBank/DDBJ databases">
        <title>Genome sequencing and assembly of the regulated plant pathogen Lachnellula willkommii and related sister species for the development of diagnostic species identification markers.</title>
        <authorList>
            <person name="Giroux E."/>
            <person name="Bilodeau G."/>
        </authorList>
    </citation>
    <scope>NUCLEOTIDE SEQUENCE [LARGE SCALE GENOMIC DNA]</scope>
    <source>
        <strain evidence="18 19">CBS 160.35</strain>
    </source>
</reference>
<proteinExistence type="inferred from homology"/>
<feature type="domain" description="Plastocyanin-like" evidence="16">
    <location>
        <begin position="449"/>
        <end position="560"/>
    </location>
</feature>
<feature type="signal peptide" evidence="14">
    <location>
        <begin position="1"/>
        <end position="19"/>
    </location>
</feature>
<dbReference type="Pfam" id="PF07732">
    <property type="entry name" value="Cu-oxidase_3"/>
    <property type="match status" value="1"/>
</dbReference>
<dbReference type="EMBL" id="QGMI01000550">
    <property type="protein sequence ID" value="TVY39080.1"/>
    <property type="molecule type" value="Genomic_DNA"/>
</dbReference>
<evidence type="ECO:0000256" key="12">
    <source>
        <dbReference type="ARBA" id="ARBA00023180"/>
    </source>
</evidence>
<evidence type="ECO:0000259" key="16">
    <source>
        <dbReference type="Pfam" id="PF07731"/>
    </source>
</evidence>
<dbReference type="Pfam" id="PF07731">
    <property type="entry name" value="Cu-oxidase_2"/>
    <property type="match status" value="1"/>
</dbReference>
<evidence type="ECO:0000256" key="10">
    <source>
        <dbReference type="ARBA" id="ARBA00023002"/>
    </source>
</evidence>
<protein>
    <recommendedName>
        <fullName evidence="6">laccase</fullName>
        <ecNumber evidence="6">1.10.3.2</ecNumber>
    </recommendedName>
</protein>